<dbReference type="RefSeq" id="WP_303280013.1">
    <property type="nucleotide sequence ID" value="NZ_JAUOEK010000184.1"/>
</dbReference>
<evidence type="ECO:0000256" key="2">
    <source>
        <dbReference type="SAM" id="Phobius"/>
    </source>
</evidence>
<proteinExistence type="predicted"/>
<protein>
    <recommendedName>
        <fullName evidence="5">Anti-sigma factor</fullName>
    </recommendedName>
</protein>
<keyword evidence="4" id="KW-1185">Reference proteome</keyword>
<dbReference type="EMBL" id="JAUOEK010000184">
    <property type="protein sequence ID" value="MDO5972275.1"/>
    <property type="molecule type" value="Genomic_DNA"/>
</dbReference>
<feature type="compositionally biased region" description="Basic and acidic residues" evidence="1">
    <location>
        <begin position="1"/>
        <end position="18"/>
    </location>
</feature>
<comment type="caution">
    <text evidence="3">The sequence shown here is derived from an EMBL/GenBank/DDBJ whole genome shotgun (WGS) entry which is preliminary data.</text>
</comment>
<evidence type="ECO:0000313" key="4">
    <source>
        <dbReference type="Proteomes" id="UP001176883"/>
    </source>
</evidence>
<organism evidence="3 4">
    <name type="scientific">Flavivirga aquimarina</name>
    <dbReference type="NCBI Taxonomy" id="2027862"/>
    <lineage>
        <taxon>Bacteria</taxon>
        <taxon>Pseudomonadati</taxon>
        <taxon>Bacteroidota</taxon>
        <taxon>Flavobacteriia</taxon>
        <taxon>Flavobacteriales</taxon>
        <taxon>Flavobacteriaceae</taxon>
        <taxon>Flavivirga</taxon>
    </lineage>
</organism>
<sequence>MAPVKFEEDIKEKLEKRTMQPSNDAWNKLSERLEGQGKSKNKKPVLWLGIAASIVGILLVTSQFFSNETTVVNEVPKIVVVPETVEQNKDTTIEVETDVATENTSGSIQTNQKRVVKKSIKTPVEVKTELDKKQTVIVQENDLEVLKKISVNSVEVALKPLTFEEEKIQAVANQIQKLKDNNTVTDEAIDALLLEAQKEIRLNKLYNTTTTVVDANLLLQDVEADLDQSFRSKVFEAIKASYGTVKTAVAQRND</sequence>
<evidence type="ECO:0008006" key="5">
    <source>
        <dbReference type="Google" id="ProtNLM"/>
    </source>
</evidence>
<name>A0ABT8WGM2_9FLAO</name>
<feature type="region of interest" description="Disordered" evidence="1">
    <location>
        <begin position="1"/>
        <end position="25"/>
    </location>
</feature>
<feature type="transmembrane region" description="Helical" evidence="2">
    <location>
        <begin position="45"/>
        <end position="65"/>
    </location>
</feature>
<reference evidence="3" key="1">
    <citation type="submission" date="2023-07" db="EMBL/GenBank/DDBJ databases">
        <title>Two novel species in the genus Flavivirga.</title>
        <authorList>
            <person name="Kwon K."/>
        </authorList>
    </citation>
    <scope>NUCLEOTIDE SEQUENCE</scope>
    <source>
        <strain evidence="3">KCTC 52353</strain>
    </source>
</reference>
<accession>A0ABT8WGM2</accession>
<gene>
    <name evidence="3" type="ORF">Q4Q35_20950</name>
</gene>
<keyword evidence="2" id="KW-1133">Transmembrane helix</keyword>
<evidence type="ECO:0000313" key="3">
    <source>
        <dbReference type="EMBL" id="MDO5972275.1"/>
    </source>
</evidence>
<keyword evidence="2" id="KW-0472">Membrane</keyword>
<dbReference type="Proteomes" id="UP001176883">
    <property type="component" value="Unassembled WGS sequence"/>
</dbReference>
<evidence type="ECO:0000256" key="1">
    <source>
        <dbReference type="SAM" id="MobiDB-lite"/>
    </source>
</evidence>
<keyword evidence="2" id="KW-0812">Transmembrane</keyword>